<evidence type="ECO:0000313" key="2">
    <source>
        <dbReference type="EMBL" id="KAF2105203.1"/>
    </source>
</evidence>
<gene>
    <name evidence="2" type="ORF">BDV96DRAFT_638984</name>
</gene>
<dbReference type="OrthoDB" id="4767464at2759"/>
<name>A0A6A5YEB3_9PLEO</name>
<protein>
    <submittedName>
        <fullName evidence="2">Uncharacterized protein</fullName>
    </submittedName>
</protein>
<reference evidence="2" key="1">
    <citation type="journal article" date="2020" name="Stud. Mycol.">
        <title>101 Dothideomycetes genomes: a test case for predicting lifestyles and emergence of pathogens.</title>
        <authorList>
            <person name="Haridas S."/>
            <person name="Albert R."/>
            <person name="Binder M."/>
            <person name="Bloem J."/>
            <person name="Labutti K."/>
            <person name="Salamov A."/>
            <person name="Andreopoulos B."/>
            <person name="Baker S."/>
            <person name="Barry K."/>
            <person name="Bills G."/>
            <person name="Bluhm B."/>
            <person name="Cannon C."/>
            <person name="Castanera R."/>
            <person name="Culley D."/>
            <person name="Daum C."/>
            <person name="Ezra D."/>
            <person name="Gonzalez J."/>
            <person name="Henrissat B."/>
            <person name="Kuo A."/>
            <person name="Liang C."/>
            <person name="Lipzen A."/>
            <person name="Lutzoni F."/>
            <person name="Magnuson J."/>
            <person name="Mondo S."/>
            <person name="Nolan M."/>
            <person name="Ohm R."/>
            <person name="Pangilinan J."/>
            <person name="Park H.-J."/>
            <person name="Ramirez L."/>
            <person name="Alfaro M."/>
            <person name="Sun H."/>
            <person name="Tritt A."/>
            <person name="Yoshinaga Y."/>
            <person name="Zwiers L.-H."/>
            <person name="Turgeon B."/>
            <person name="Goodwin S."/>
            <person name="Spatafora J."/>
            <person name="Crous P."/>
            <person name="Grigoriev I."/>
        </authorList>
    </citation>
    <scope>NUCLEOTIDE SEQUENCE</scope>
    <source>
        <strain evidence="2">CBS 627.86</strain>
    </source>
</reference>
<proteinExistence type="predicted"/>
<keyword evidence="3" id="KW-1185">Reference proteome</keyword>
<dbReference type="EMBL" id="ML977400">
    <property type="protein sequence ID" value="KAF2105203.1"/>
    <property type="molecule type" value="Genomic_DNA"/>
</dbReference>
<dbReference type="AlphaFoldDB" id="A0A6A5YEB3"/>
<sequence length="233" mass="25647">MSNSGPHFTPDERCYYVVCGAVVWVSQHTGSSSGEQAPSVAEKFYSKGEAIQQSSSLPPKTPGPSGLKSRLTSGYPTTHFGAGQSQGSAPPAKSDHMDPYRKAMDPEKNLRGPPLNSPFMEDYNEYKDDDTAAKAAKQAYKDYLKTAPHISKKKKAANPGVYAGEPWATKDWHATASSYAYRAGKLYKVAWKSRDEMGKDYVGYDTKEGARKHAEHARILENDAAKYMKKLLI</sequence>
<dbReference type="Proteomes" id="UP000799770">
    <property type="component" value="Unassembled WGS sequence"/>
</dbReference>
<accession>A0A6A5YEB3</accession>
<evidence type="ECO:0000256" key="1">
    <source>
        <dbReference type="SAM" id="MobiDB-lite"/>
    </source>
</evidence>
<evidence type="ECO:0000313" key="3">
    <source>
        <dbReference type="Proteomes" id="UP000799770"/>
    </source>
</evidence>
<organism evidence="2 3">
    <name type="scientific">Lophiotrema nucula</name>
    <dbReference type="NCBI Taxonomy" id="690887"/>
    <lineage>
        <taxon>Eukaryota</taxon>
        <taxon>Fungi</taxon>
        <taxon>Dikarya</taxon>
        <taxon>Ascomycota</taxon>
        <taxon>Pezizomycotina</taxon>
        <taxon>Dothideomycetes</taxon>
        <taxon>Pleosporomycetidae</taxon>
        <taxon>Pleosporales</taxon>
        <taxon>Lophiotremataceae</taxon>
        <taxon>Lophiotrema</taxon>
    </lineage>
</organism>
<feature type="compositionally biased region" description="Basic and acidic residues" evidence="1">
    <location>
        <begin position="93"/>
        <end position="110"/>
    </location>
</feature>
<feature type="region of interest" description="Disordered" evidence="1">
    <location>
        <begin position="29"/>
        <end position="116"/>
    </location>
</feature>